<dbReference type="EMBL" id="UINC01051213">
    <property type="protein sequence ID" value="SVB65092.1"/>
    <property type="molecule type" value="Genomic_DNA"/>
</dbReference>
<evidence type="ECO:0000313" key="1">
    <source>
        <dbReference type="EMBL" id="SVB65092.1"/>
    </source>
</evidence>
<feature type="non-terminal residue" evidence="1">
    <location>
        <position position="1"/>
    </location>
</feature>
<protein>
    <submittedName>
        <fullName evidence="1">Uncharacterized protein</fullName>
    </submittedName>
</protein>
<gene>
    <name evidence="1" type="ORF">METZ01_LOCUS217946</name>
</gene>
<proteinExistence type="predicted"/>
<organism evidence="1">
    <name type="scientific">marine metagenome</name>
    <dbReference type="NCBI Taxonomy" id="408172"/>
    <lineage>
        <taxon>unclassified sequences</taxon>
        <taxon>metagenomes</taxon>
        <taxon>ecological metagenomes</taxon>
    </lineage>
</organism>
<accession>A0A382FR39</accession>
<reference evidence="1" key="1">
    <citation type="submission" date="2018-05" db="EMBL/GenBank/DDBJ databases">
        <authorList>
            <person name="Lanie J.A."/>
            <person name="Ng W.-L."/>
            <person name="Kazmierczak K.M."/>
            <person name="Andrzejewski T.M."/>
            <person name="Davidsen T.M."/>
            <person name="Wayne K.J."/>
            <person name="Tettelin H."/>
            <person name="Glass J.I."/>
            <person name="Rusch D."/>
            <person name="Podicherti R."/>
            <person name="Tsui H.-C.T."/>
            <person name="Winkler M.E."/>
        </authorList>
    </citation>
    <scope>NUCLEOTIDE SEQUENCE</scope>
</reference>
<sequence length="58" mass="6504">VLFNPVATGSAKRGRFEGRIGLKYNNYGAVAQVISSHIVFKMTNWTTFLFQNHKKCVG</sequence>
<dbReference type="AlphaFoldDB" id="A0A382FR39"/>
<name>A0A382FR39_9ZZZZ</name>